<organism evidence="1 2">
    <name type="scientific">Neophaeococcomyces mojaviensis</name>
    <dbReference type="NCBI Taxonomy" id="3383035"/>
    <lineage>
        <taxon>Eukaryota</taxon>
        <taxon>Fungi</taxon>
        <taxon>Dikarya</taxon>
        <taxon>Ascomycota</taxon>
        <taxon>Pezizomycotina</taxon>
        <taxon>Eurotiomycetes</taxon>
        <taxon>Chaetothyriomycetidae</taxon>
        <taxon>Chaetothyriales</taxon>
        <taxon>Chaetothyriales incertae sedis</taxon>
        <taxon>Neophaeococcomyces</taxon>
    </lineage>
</organism>
<dbReference type="EMBL" id="JAPDRQ010000042">
    <property type="protein sequence ID" value="KAJ9659224.1"/>
    <property type="molecule type" value="Genomic_DNA"/>
</dbReference>
<name>A0ACC3ABV5_9EURO</name>
<sequence length="257" mass="27014">MRFPTTALVLSTLAAGQALAASISHQGKMHNHAERHVDLMKAHHERRELDHRDTSLISAADTSNILKLGVNAIGLNAVSKGDAPWVGSDGQFTNTFHNTAGEDLVLVIWGPSGSWINAIRPQITVSIPENSSKTISFPTGWSGAWAPIYGSSKLVNGQISDTWGEATFQPPYSVVDVSREVNMNGKSMSIVGPQCVTDMNTCVFTCKGGASTCLDQYQLVNCETGSQAGANKGTWGGADSGGCGGMGSGAQLNTYLG</sequence>
<gene>
    <name evidence="1" type="ORF">H2198_003228</name>
</gene>
<proteinExistence type="predicted"/>
<evidence type="ECO:0000313" key="2">
    <source>
        <dbReference type="Proteomes" id="UP001172386"/>
    </source>
</evidence>
<evidence type="ECO:0000313" key="1">
    <source>
        <dbReference type="EMBL" id="KAJ9659224.1"/>
    </source>
</evidence>
<dbReference type="Proteomes" id="UP001172386">
    <property type="component" value="Unassembled WGS sequence"/>
</dbReference>
<comment type="caution">
    <text evidence="1">The sequence shown here is derived from an EMBL/GenBank/DDBJ whole genome shotgun (WGS) entry which is preliminary data.</text>
</comment>
<protein>
    <submittedName>
        <fullName evidence="1">Uncharacterized protein</fullName>
    </submittedName>
</protein>
<reference evidence="1" key="1">
    <citation type="submission" date="2022-10" db="EMBL/GenBank/DDBJ databases">
        <title>Culturing micro-colonial fungi from biological soil crusts in the Mojave desert and describing Neophaeococcomyces mojavensis, and introducing the new genera and species Taxawa tesnikishii.</title>
        <authorList>
            <person name="Kurbessoian T."/>
            <person name="Stajich J.E."/>
        </authorList>
    </citation>
    <scope>NUCLEOTIDE SEQUENCE</scope>
    <source>
        <strain evidence="1">JES_112</strain>
    </source>
</reference>
<accession>A0ACC3ABV5</accession>
<keyword evidence="2" id="KW-1185">Reference proteome</keyword>